<evidence type="ECO:0000256" key="2">
    <source>
        <dbReference type="SAM" id="Phobius"/>
    </source>
</evidence>
<organism evidence="4 5">
    <name type="scientific">Edaphobacter acidisoli</name>
    <dbReference type="NCBI Taxonomy" id="2040573"/>
    <lineage>
        <taxon>Bacteria</taxon>
        <taxon>Pseudomonadati</taxon>
        <taxon>Acidobacteriota</taxon>
        <taxon>Terriglobia</taxon>
        <taxon>Terriglobales</taxon>
        <taxon>Acidobacteriaceae</taxon>
        <taxon>Edaphobacter</taxon>
    </lineage>
</organism>
<evidence type="ECO:0000256" key="1">
    <source>
        <dbReference type="ARBA" id="ARBA00008779"/>
    </source>
</evidence>
<keyword evidence="2" id="KW-1133">Transmembrane helix</keyword>
<dbReference type="PANTHER" id="PTHR42693">
    <property type="entry name" value="ARYLSULFATASE FAMILY MEMBER"/>
    <property type="match status" value="1"/>
</dbReference>
<evidence type="ECO:0000259" key="3">
    <source>
        <dbReference type="Pfam" id="PF00884"/>
    </source>
</evidence>
<evidence type="ECO:0000313" key="4">
    <source>
        <dbReference type="EMBL" id="GGA77126.1"/>
    </source>
</evidence>
<feature type="transmembrane region" description="Helical" evidence="2">
    <location>
        <begin position="73"/>
        <end position="98"/>
    </location>
</feature>
<comment type="caution">
    <text evidence="4">The sequence shown here is derived from an EMBL/GenBank/DDBJ whole genome shotgun (WGS) entry which is preliminary data.</text>
</comment>
<proteinExistence type="inferred from homology"/>
<keyword evidence="2" id="KW-0472">Membrane</keyword>
<dbReference type="Pfam" id="PF00884">
    <property type="entry name" value="Sulfatase"/>
    <property type="match status" value="1"/>
</dbReference>
<dbReference type="Gene3D" id="3.40.720.10">
    <property type="entry name" value="Alkaline Phosphatase, subunit A"/>
    <property type="match status" value="1"/>
</dbReference>
<keyword evidence="5" id="KW-1185">Reference proteome</keyword>
<dbReference type="PANTHER" id="PTHR42693:SF33">
    <property type="entry name" value="ARYLSULFATASE"/>
    <property type="match status" value="1"/>
</dbReference>
<protein>
    <recommendedName>
        <fullName evidence="3">Sulfatase N-terminal domain-containing protein</fullName>
    </recommendedName>
</protein>
<dbReference type="Proteomes" id="UP000648801">
    <property type="component" value="Unassembled WGS sequence"/>
</dbReference>
<dbReference type="AlphaFoldDB" id="A0A916RYM4"/>
<feature type="transmembrane region" description="Helical" evidence="2">
    <location>
        <begin position="136"/>
        <end position="160"/>
    </location>
</feature>
<dbReference type="InterPro" id="IPR017850">
    <property type="entry name" value="Alkaline_phosphatase_core_sf"/>
</dbReference>
<reference evidence="4" key="1">
    <citation type="journal article" date="2014" name="Int. J. Syst. Evol. Microbiol.">
        <title>Complete genome sequence of Corynebacterium casei LMG S-19264T (=DSM 44701T), isolated from a smear-ripened cheese.</title>
        <authorList>
            <consortium name="US DOE Joint Genome Institute (JGI-PGF)"/>
            <person name="Walter F."/>
            <person name="Albersmeier A."/>
            <person name="Kalinowski J."/>
            <person name="Ruckert C."/>
        </authorList>
    </citation>
    <scope>NUCLEOTIDE SEQUENCE</scope>
    <source>
        <strain evidence="4">CGMCC 1.15447</strain>
    </source>
</reference>
<reference evidence="4" key="2">
    <citation type="submission" date="2020-09" db="EMBL/GenBank/DDBJ databases">
        <authorList>
            <person name="Sun Q."/>
            <person name="Zhou Y."/>
        </authorList>
    </citation>
    <scope>NUCLEOTIDE SEQUENCE</scope>
    <source>
        <strain evidence="4">CGMCC 1.15447</strain>
    </source>
</reference>
<feature type="domain" description="Sulfatase N-terminal" evidence="3">
    <location>
        <begin position="183"/>
        <end position="472"/>
    </location>
</feature>
<feature type="transmembrane region" description="Helical" evidence="2">
    <location>
        <begin position="41"/>
        <end position="66"/>
    </location>
</feature>
<name>A0A916RYM4_9BACT</name>
<gene>
    <name evidence="4" type="ORF">GCM10011507_30530</name>
</gene>
<dbReference type="GO" id="GO:0004065">
    <property type="term" value="F:arylsulfatase activity"/>
    <property type="evidence" value="ECO:0007669"/>
    <property type="project" value="TreeGrafter"/>
</dbReference>
<dbReference type="RefSeq" id="WP_188760406.1">
    <property type="nucleotide sequence ID" value="NZ_BMJB01000003.1"/>
</dbReference>
<accession>A0A916RYM4</accession>
<dbReference type="InterPro" id="IPR000917">
    <property type="entry name" value="Sulfatase_N"/>
</dbReference>
<dbReference type="InterPro" id="IPR050738">
    <property type="entry name" value="Sulfatase"/>
</dbReference>
<keyword evidence="2" id="KW-0812">Transmembrane</keyword>
<dbReference type="SUPFAM" id="SSF53649">
    <property type="entry name" value="Alkaline phosphatase-like"/>
    <property type="match status" value="1"/>
</dbReference>
<comment type="similarity">
    <text evidence="1">Belongs to the sulfatase family.</text>
</comment>
<sequence length="526" mass="58461">MVKPFIHRAAVSFGLANLYLLALTGPLISSAHDLVYHLTGSASVIFIPVIINLLALWVVFIGLFALAERSERLMVAIWSATLLALPWILVKTFMGFFGSSVPRWVSALIALASLATFLAIVLSGRMRRAFEKVQPLAATVLGFFALCGVLILCQLVWFGWQARDLNPAPRLHQENTATAVVKPHIIWIVLDELSYQQVYEQRFPGLQLPAFDQLEAESTMFTQVTPAGEYTRQVLPSLLTGTPVNGISVSGAGMLSALHNAATHQWVRFSPQDTVFRDALNAGYSTGLVGWYNPYCRILPSVLDHCYWMYHEDTPARLSPQGNAALNTVLPLRLLWKRVRHFFGIGPAVLSAEQIDIRMHSGDYRDLLAAGDDLLNDPSANFILLHMPVPHPFGFYDRKSGQIALHHTSYIDNLALADRYLGHVRTLLAERGEWDSSTVVVMGDHSWRTKLIWANSDGWLAEDQAASHGGKFDSRPAYLVKLPNEHGSARIDTPFAAVRTRAMFDAMLQGRVQSPAELQSWVANQR</sequence>
<evidence type="ECO:0000313" key="5">
    <source>
        <dbReference type="Proteomes" id="UP000648801"/>
    </source>
</evidence>
<feature type="transmembrane region" description="Helical" evidence="2">
    <location>
        <begin position="104"/>
        <end position="124"/>
    </location>
</feature>
<dbReference type="EMBL" id="BMJB01000003">
    <property type="protein sequence ID" value="GGA77126.1"/>
    <property type="molecule type" value="Genomic_DNA"/>
</dbReference>